<sequence>MIIKMDPSQAIEDGCVANSERVISPRQLQRLSPLLLGIWLVAIVLATFQPCAVAAETLAKAVGPGAMSGVQADDRCQRAETACEKTDCCDDKFYSSCSLPDVFKHDDVLNMPVLVQPAAARSTAFLVSLRQVGELENGVMAHLSPADPASIQLAVTRLLI</sequence>
<name>A0ABU9DBG4_9PROT</name>
<keyword evidence="3" id="KW-1185">Reference proteome</keyword>
<organism evidence="2 3">
    <name type="scientific">Thermithiobacillus plumbiphilus</name>
    <dbReference type="NCBI Taxonomy" id="1729899"/>
    <lineage>
        <taxon>Bacteria</taxon>
        <taxon>Pseudomonadati</taxon>
        <taxon>Pseudomonadota</taxon>
        <taxon>Acidithiobacillia</taxon>
        <taxon>Acidithiobacillales</taxon>
        <taxon>Thermithiobacillaceae</taxon>
        <taxon>Thermithiobacillus</taxon>
    </lineage>
</organism>
<keyword evidence="1" id="KW-1133">Transmembrane helix</keyword>
<keyword evidence="1" id="KW-0812">Transmembrane</keyword>
<dbReference type="Proteomes" id="UP001446205">
    <property type="component" value="Unassembled WGS sequence"/>
</dbReference>
<evidence type="ECO:0000313" key="2">
    <source>
        <dbReference type="EMBL" id="MEK8090860.1"/>
    </source>
</evidence>
<dbReference type="RefSeq" id="WP_341371916.1">
    <property type="nucleotide sequence ID" value="NZ_JBBPCO010000017.1"/>
</dbReference>
<gene>
    <name evidence="2" type="ORF">WOB96_13965</name>
</gene>
<dbReference type="EMBL" id="JBBPCO010000017">
    <property type="protein sequence ID" value="MEK8090860.1"/>
    <property type="molecule type" value="Genomic_DNA"/>
</dbReference>
<evidence type="ECO:0000256" key="1">
    <source>
        <dbReference type="SAM" id="Phobius"/>
    </source>
</evidence>
<comment type="caution">
    <text evidence="2">The sequence shown here is derived from an EMBL/GenBank/DDBJ whole genome shotgun (WGS) entry which is preliminary data.</text>
</comment>
<feature type="transmembrane region" description="Helical" evidence="1">
    <location>
        <begin position="31"/>
        <end position="48"/>
    </location>
</feature>
<evidence type="ECO:0000313" key="3">
    <source>
        <dbReference type="Proteomes" id="UP001446205"/>
    </source>
</evidence>
<protein>
    <submittedName>
        <fullName evidence="2">Uncharacterized protein</fullName>
    </submittedName>
</protein>
<accession>A0ABU9DBG4</accession>
<keyword evidence="1" id="KW-0472">Membrane</keyword>
<proteinExistence type="predicted"/>
<reference evidence="2 3" key="1">
    <citation type="submission" date="2024-04" db="EMBL/GenBank/DDBJ databases">
        <authorList>
            <person name="Abashina T."/>
            <person name="Shaikin A."/>
        </authorList>
    </citation>
    <scope>NUCLEOTIDE SEQUENCE [LARGE SCALE GENOMIC DNA]</scope>
    <source>
        <strain evidence="2 3">AAFK</strain>
    </source>
</reference>